<comment type="subcellular location">
    <subcellularLocation>
        <location evidence="8">Cytoplasm</location>
    </subcellularLocation>
</comment>
<feature type="binding site" evidence="8">
    <location>
        <position position="194"/>
    </location>
    <ligand>
        <name>substrate</name>
    </ligand>
</feature>
<feature type="binding site" evidence="8">
    <location>
        <position position="63"/>
    </location>
    <ligand>
        <name>substrate</name>
    </ligand>
</feature>
<dbReference type="EMBL" id="JAGSOJ010000004">
    <property type="protein sequence ID" value="MCM1991698.1"/>
    <property type="molecule type" value="Genomic_DNA"/>
</dbReference>
<dbReference type="SUPFAM" id="SSF54506">
    <property type="entry name" value="Diaminopimelate epimerase-like"/>
    <property type="match status" value="2"/>
</dbReference>
<comment type="similarity">
    <text evidence="2 8">Belongs to the diaminopimelate epimerase family.</text>
</comment>
<dbReference type="PANTHER" id="PTHR31689">
    <property type="entry name" value="DIAMINOPIMELATE EPIMERASE, CHLOROPLASTIC"/>
    <property type="match status" value="1"/>
</dbReference>
<feature type="binding site" evidence="8">
    <location>
        <begin position="212"/>
        <end position="213"/>
    </location>
    <ligand>
        <name>substrate</name>
    </ligand>
</feature>
<feature type="active site" description="Proton donor" evidence="8">
    <location>
        <position position="72"/>
    </location>
</feature>
<evidence type="ECO:0000256" key="6">
    <source>
        <dbReference type="ARBA" id="ARBA00023235"/>
    </source>
</evidence>
<evidence type="ECO:0000256" key="1">
    <source>
        <dbReference type="ARBA" id="ARBA00005196"/>
    </source>
</evidence>
<dbReference type="InterPro" id="IPR001653">
    <property type="entry name" value="DAP_epimerase_DapF"/>
</dbReference>
<keyword evidence="5 8" id="KW-0457">Lysine biosynthesis</keyword>
<dbReference type="AlphaFoldDB" id="A0A9J6P4K0"/>
<feature type="site" description="Could be important to modulate the pK values of the two catalytic cysteine residues" evidence="8">
    <location>
        <position position="163"/>
    </location>
</feature>
<feature type="active site" evidence="9">
    <location>
        <position position="72"/>
    </location>
</feature>
<dbReference type="GO" id="GO:0005829">
    <property type="term" value="C:cytosol"/>
    <property type="evidence" value="ECO:0007669"/>
    <property type="project" value="TreeGrafter"/>
</dbReference>
<keyword evidence="6 8" id="KW-0413">Isomerase</keyword>
<feature type="site" description="Could be important to modulate the pK values of the two catalytic cysteine residues" evidence="8">
    <location>
        <position position="212"/>
    </location>
</feature>
<name>A0A9J6P4K0_9CLOT</name>
<keyword evidence="8" id="KW-0963">Cytoplasm</keyword>
<dbReference type="Gene3D" id="3.10.310.10">
    <property type="entry name" value="Diaminopimelate Epimerase, Chain A, domain 1"/>
    <property type="match status" value="2"/>
</dbReference>
<evidence type="ECO:0000256" key="7">
    <source>
        <dbReference type="ARBA" id="ARBA00051712"/>
    </source>
</evidence>
<evidence type="ECO:0000256" key="5">
    <source>
        <dbReference type="ARBA" id="ARBA00023154"/>
    </source>
</evidence>
<keyword evidence="4 8" id="KW-0028">Amino-acid biosynthesis</keyword>
<dbReference type="InterPro" id="IPR018510">
    <property type="entry name" value="DAP_epimerase_AS"/>
</dbReference>
<evidence type="ECO:0000256" key="9">
    <source>
        <dbReference type="PROSITE-ProRule" id="PRU10125"/>
    </source>
</evidence>
<feature type="binding site" evidence="8">
    <location>
        <begin position="73"/>
        <end position="74"/>
    </location>
    <ligand>
        <name>substrate</name>
    </ligand>
</feature>
<dbReference type="Proteomes" id="UP001056429">
    <property type="component" value="Unassembled WGS sequence"/>
</dbReference>
<dbReference type="PROSITE" id="PS01326">
    <property type="entry name" value="DAP_EPIMERASE"/>
    <property type="match status" value="1"/>
</dbReference>
<reference evidence="10" key="2">
    <citation type="submission" date="2021-04" db="EMBL/GenBank/DDBJ databases">
        <authorList>
            <person name="Dong X."/>
        </authorList>
    </citation>
    <scope>NUCLEOTIDE SEQUENCE</scope>
    <source>
        <strain evidence="10">ZWT</strain>
    </source>
</reference>
<dbReference type="RefSeq" id="WP_250860840.1">
    <property type="nucleotide sequence ID" value="NZ_JAGSOJ010000004.1"/>
</dbReference>
<evidence type="ECO:0000256" key="2">
    <source>
        <dbReference type="ARBA" id="ARBA00010219"/>
    </source>
</evidence>
<dbReference type="HAMAP" id="MF_00197">
    <property type="entry name" value="DAP_epimerase"/>
    <property type="match status" value="1"/>
</dbReference>
<comment type="subunit">
    <text evidence="8">Homodimer.</text>
</comment>
<proteinExistence type="inferred from homology"/>
<organism evidence="10 11">
    <name type="scientific">Oceanirhabdus seepicola</name>
    <dbReference type="NCBI Taxonomy" id="2828781"/>
    <lineage>
        <taxon>Bacteria</taxon>
        <taxon>Bacillati</taxon>
        <taxon>Bacillota</taxon>
        <taxon>Clostridia</taxon>
        <taxon>Eubacteriales</taxon>
        <taxon>Clostridiaceae</taxon>
        <taxon>Oceanirhabdus</taxon>
    </lineage>
</organism>
<comment type="caution">
    <text evidence="10">The sequence shown here is derived from an EMBL/GenBank/DDBJ whole genome shotgun (WGS) entry which is preliminary data.</text>
</comment>
<comment type="caution">
    <text evidence="8">Lacks conserved residue(s) required for the propagation of feature annotation.</text>
</comment>
<comment type="pathway">
    <text evidence="1 8">Amino-acid biosynthesis; L-lysine biosynthesis via DAP pathway; DL-2,6-diaminopimelate from LL-2,6-diaminopimelate: step 1/1.</text>
</comment>
<feature type="binding site" evidence="8">
    <location>
        <begin position="222"/>
        <end position="223"/>
    </location>
    <ligand>
        <name>substrate</name>
    </ligand>
</feature>
<accession>A0A9J6P4K0</accession>
<dbReference type="EC" id="5.1.1.7" evidence="3 8"/>
<evidence type="ECO:0000313" key="10">
    <source>
        <dbReference type="EMBL" id="MCM1991698.1"/>
    </source>
</evidence>
<sequence length="278" mass="30592">MLKFEKLQGTGNDFIILNGIENKLPNYNELAKKVCSRNFGIGADGMMVVEKSKIADIKMLFYNADGTQAPMCGNGIRCFSKYIYENEIVKDQSFTVETLGGIMKPQVVIEDNKIKSVKVNLGNPVFSSKDIPIDTSDEIFIDKKIKVGEKTLNISGLVIGTIHTVIFVDDFDDIKIEQLGRAVENNKLFPLKTNVNFVKIVDKKNIEVTTWERGVGITLACGTGAAASAVVSSILHDTEETLNVHVEGGKLIIEQIDGTIYMTGPAEKICEGAYYLQN</sequence>
<evidence type="ECO:0000313" key="11">
    <source>
        <dbReference type="Proteomes" id="UP001056429"/>
    </source>
</evidence>
<feature type="binding site" evidence="8">
    <location>
        <position position="12"/>
    </location>
    <ligand>
        <name>substrate</name>
    </ligand>
</feature>
<protein>
    <recommendedName>
        <fullName evidence="3 8">Diaminopimelate epimerase</fullName>
        <shortName evidence="8">DAP epimerase</shortName>
        <ecNumber evidence="3 8">5.1.1.7</ecNumber>
    </recommendedName>
    <alternativeName>
        <fullName evidence="8">PLP-independent amino acid racemase</fullName>
    </alternativeName>
</protein>
<feature type="active site" description="Proton acceptor" evidence="8">
    <location>
        <position position="221"/>
    </location>
</feature>
<comment type="function">
    <text evidence="8">Catalyzes the stereoinversion of LL-2,6-diaminopimelate (L,L-DAP) to meso-diaminopimelate (meso-DAP), a precursor of L-lysine and an essential component of the bacterial peptidoglycan.</text>
</comment>
<reference evidence="10" key="1">
    <citation type="journal article" date="2021" name="mSystems">
        <title>Bacteria and Archaea Synergistically Convert Glycine Betaine to Biogenic Methane in the Formosa Cold Seep of the South China Sea.</title>
        <authorList>
            <person name="Li L."/>
            <person name="Zhang W."/>
            <person name="Zhang S."/>
            <person name="Song L."/>
            <person name="Sun Q."/>
            <person name="Zhang H."/>
            <person name="Xiang H."/>
            <person name="Dong X."/>
        </authorList>
    </citation>
    <scope>NUCLEOTIDE SEQUENCE</scope>
    <source>
        <strain evidence="10">ZWT</strain>
    </source>
</reference>
<dbReference type="Pfam" id="PF01678">
    <property type="entry name" value="DAP_epimerase"/>
    <property type="match status" value="2"/>
</dbReference>
<dbReference type="GO" id="GO:0009089">
    <property type="term" value="P:lysine biosynthetic process via diaminopimelate"/>
    <property type="evidence" value="ECO:0007669"/>
    <property type="project" value="UniProtKB-UniRule"/>
</dbReference>
<evidence type="ECO:0000256" key="8">
    <source>
        <dbReference type="HAMAP-Rule" id="MF_00197"/>
    </source>
</evidence>
<dbReference type="GO" id="GO:0008837">
    <property type="term" value="F:diaminopimelate epimerase activity"/>
    <property type="evidence" value="ECO:0007669"/>
    <property type="project" value="UniProtKB-UniRule"/>
</dbReference>
<comment type="catalytic activity">
    <reaction evidence="7 8">
        <text>(2S,6S)-2,6-diaminopimelate = meso-2,6-diaminopimelate</text>
        <dbReference type="Rhea" id="RHEA:15393"/>
        <dbReference type="ChEBI" id="CHEBI:57609"/>
        <dbReference type="ChEBI" id="CHEBI:57791"/>
        <dbReference type="EC" id="5.1.1.7"/>
    </reaction>
</comment>
<dbReference type="PANTHER" id="PTHR31689:SF0">
    <property type="entry name" value="DIAMINOPIMELATE EPIMERASE"/>
    <property type="match status" value="1"/>
</dbReference>
<evidence type="ECO:0000256" key="3">
    <source>
        <dbReference type="ARBA" id="ARBA00013080"/>
    </source>
</evidence>
<gene>
    <name evidence="8" type="primary">dapF</name>
    <name evidence="10" type="ORF">KDK92_18325</name>
</gene>
<dbReference type="NCBIfam" id="TIGR00652">
    <property type="entry name" value="DapF"/>
    <property type="match status" value="1"/>
</dbReference>
<evidence type="ECO:0000256" key="4">
    <source>
        <dbReference type="ARBA" id="ARBA00022605"/>
    </source>
</evidence>
<keyword evidence="11" id="KW-1185">Reference proteome</keyword>